<dbReference type="AlphaFoldDB" id="A0A1A7YVN3"/>
<dbReference type="EMBL" id="HADX01012012">
    <property type="protein sequence ID" value="SBP34244.1"/>
    <property type="molecule type" value="Transcribed_RNA"/>
</dbReference>
<feature type="region of interest" description="Disordered" evidence="1">
    <location>
        <begin position="66"/>
        <end position="123"/>
    </location>
</feature>
<evidence type="ECO:0000313" key="2">
    <source>
        <dbReference type="EMBL" id="SBP34244.1"/>
    </source>
</evidence>
<proteinExistence type="predicted"/>
<dbReference type="EMBL" id="HADW01016392">
    <property type="protein sequence ID" value="SBP17792.1"/>
    <property type="molecule type" value="Transcribed_RNA"/>
</dbReference>
<accession>A0A1A7YVN3</accession>
<feature type="non-terminal residue" evidence="2">
    <location>
        <position position="1"/>
    </location>
</feature>
<reference evidence="2" key="2">
    <citation type="submission" date="2016-06" db="EMBL/GenBank/DDBJ databases">
        <title>The genome of a short-lived fish provides insights into sex chromosome evolution and the genetic control of aging.</title>
        <authorList>
            <person name="Reichwald K."/>
            <person name="Felder M."/>
            <person name="Petzold A."/>
            <person name="Koch P."/>
            <person name="Groth M."/>
            <person name="Platzer M."/>
        </authorList>
    </citation>
    <scope>NUCLEOTIDE SEQUENCE</scope>
    <source>
        <tissue evidence="2">Brain</tissue>
    </source>
</reference>
<feature type="non-terminal residue" evidence="2">
    <location>
        <position position="154"/>
    </location>
</feature>
<gene>
    <name evidence="2" type="primary">Nfu_g_1_017084</name>
</gene>
<feature type="compositionally biased region" description="Polar residues" evidence="1">
    <location>
        <begin position="66"/>
        <end position="109"/>
    </location>
</feature>
<name>A0A1A7YVN3_9TELE</name>
<sequence>SWKGVKDYIRNRITALQRLGSWKISSTTNRCRQEEPHQSSDNFYNLTFCPSSPTITAPTFLWLTSSPTIRSQPSDGEQTSTGHQDAFSRSSFGSANPNQQEQRATNPRTPKSFKSKDKGSHLKTKLKWAEAEVYAVEKHLMGFIIGHRLPQKDD</sequence>
<organism evidence="2">
    <name type="scientific">Iconisemion striatum</name>
    <dbReference type="NCBI Taxonomy" id="60296"/>
    <lineage>
        <taxon>Eukaryota</taxon>
        <taxon>Metazoa</taxon>
        <taxon>Chordata</taxon>
        <taxon>Craniata</taxon>
        <taxon>Vertebrata</taxon>
        <taxon>Euteleostomi</taxon>
        <taxon>Actinopterygii</taxon>
        <taxon>Neopterygii</taxon>
        <taxon>Teleostei</taxon>
        <taxon>Neoteleostei</taxon>
        <taxon>Acanthomorphata</taxon>
        <taxon>Ovalentaria</taxon>
        <taxon>Atherinomorphae</taxon>
        <taxon>Cyprinodontiformes</taxon>
        <taxon>Nothobranchiidae</taxon>
        <taxon>Iconisemion</taxon>
    </lineage>
</organism>
<reference evidence="2" key="1">
    <citation type="submission" date="2016-05" db="EMBL/GenBank/DDBJ databases">
        <authorList>
            <person name="Lavstsen T."/>
            <person name="Jespersen J.S."/>
        </authorList>
    </citation>
    <scope>NUCLEOTIDE SEQUENCE</scope>
    <source>
        <tissue evidence="2">Brain</tissue>
    </source>
</reference>
<evidence type="ECO:0000256" key="1">
    <source>
        <dbReference type="SAM" id="MobiDB-lite"/>
    </source>
</evidence>
<protein>
    <submittedName>
        <fullName evidence="2">Uncharacterized protein</fullName>
    </submittedName>
</protein>